<dbReference type="OrthoDB" id="5767802at2"/>
<dbReference type="RefSeq" id="WP_148909034.1">
    <property type="nucleotide sequence ID" value="NZ_VNHX01000013.1"/>
</dbReference>
<gene>
    <name evidence="2" type="ORF">BC792_11390</name>
</gene>
<feature type="domain" description="NADPH-dependent FMN reductase-like" evidence="1">
    <location>
        <begin position="1"/>
        <end position="127"/>
    </location>
</feature>
<comment type="caution">
    <text evidence="2">The sequence shown here is derived from an EMBL/GenBank/DDBJ whole genome shotgun (WGS) entry which is preliminary data.</text>
</comment>
<dbReference type="EMBL" id="VNHX01000013">
    <property type="protein sequence ID" value="TYP94222.1"/>
    <property type="molecule type" value="Genomic_DNA"/>
</dbReference>
<dbReference type="Proteomes" id="UP000325105">
    <property type="component" value="Unassembled WGS sequence"/>
</dbReference>
<accession>A0A5S5DHU3</accession>
<reference evidence="2 3" key="1">
    <citation type="submission" date="2019-07" db="EMBL/GenBank/DDBJ databases">
        <title>Genomic Encyclopedia of Archaeal and Bacterial Type Strains, Phase II (KMG-II): from individual species to whole genera.</title>
        <authorList>
            <person name="Goeker M."/>
        </authorList>
    </citation>
    <scope>NUCLEOTIDE SEQUENCE [LARGE SCALE GENOMIC DNA]</scope>
    <source>
        <strain evidence="2 3">DSM 18850</strain>
    </source>
</reference>
<protein>
    <submittedName>
        <fullName evidence="2">NAD(P)H-dependent FMN reductase</fullName>
    </submittedName>
</protein>
<name>A0A5S5DHU3_9SPHI</name>
<dbReference type="GO" id="GO:0016491">
    <property type="term" value="F:oxidoreductase activity"/>
    <property type="evidence" value="ECO:0007669"/>
    <property type="project" value="InterPro"/>
</dbReference>
<dbReference type="PANTHER" id="PTHR30543:SF21">
    <property type="entry name" value="NAD(P)H-DEPENDENT FMN REDUCTASE LOT6"/>
    <property type="match status" value="1"/>
</dbReference>
<dbReference type="GO" id="GO:0005829">
    <property type="term" value="C:cytosol"/>
    <property type="evidence" value="ECO:0007669"/>
    <property type="project" value="TreeGrafter"/>
</dbReference>
<dbReference type="InterPro" id="IPR050712">
    <property type="entry name" value="NAD(P)H-dep_reductase"/>
</dbReference>
<keyword evidence="3" id="KW-1185">Reference proteome</keyword>
<dbReference type="InterPro" id="IPR005025">
    <property type="entry name" value="FMN_Rdtase-like_dom"/>
</dbReference>
<sequence length="187" mass="20912">MNILAFAGSNSRQSINRKFVTSVSKYYKEADDTVEILDLNDYAMPIFSVDLEKEEGIPALAYAFADKIDAADFILISFAENNGNHTAAYKSLIDWVSRIPGRKIYNGKPVFIMATSPGRRGGQSVLDIATARLPFDGAEILETFSLPEFYQNFEEGKGVTNMLLRSQLEAKVRKTKRVLKERMAEGL</sequence>
<dbReference type="SUPFAM" id="SSF52218">
    <property type="entry name" value="Flavoproteins"/>
    <property type="match status" value="1"/>
</dbReference>
<proteinExistence type="predicted"/>
<dbReference type="AlphaFoldDB" id="A0A5S5DHU3"/>
<organism evidence="2 3">
    <name type="scientific">Sphingobacterium allocomposti</name>
    <dbReference type="NCBI Taxonomy" id="415956"/>
    <lineage>
        <taxon>Bacteria</taxon>
        <taxon>Pseudomonadati</taxon>
        <taxon>Bacteroidota</taxon>
        <taxon>Sphingobacteriia</taxon>
        <taxon>Sphingobacteriales</taxon>
        <taxon>Sphingobacteriaceae</taxon>
        <taxon>Sphingobacterium</taxon>
    </lineage>
</organism>
<dbReference type="InterPro" id="IPR029039">
    <property type="entry name" value="Flavoprotein-like_sf"/>
</dbReference>
<evidence type="ECO:0000313" key="2">
    <source>
        <dbReference type="EMBL" id="TYP94222.1"/>
    </source>
</evidence>
<dbReference type="PANTHER" id="PTHR30543">
    <property type="entry name" value="CHROMATE REDUCTASE"/>
    <property type="match status" value="1"/>
</dbReference>
<dbReference type="Gene3D" id="3.40.50.360">
    <property type="match status" value="1"/>
</dbReference>
<dbReference type="GO" id="GO:0010181">
    <property type="term" value="F:FMN binding"/>
    <property type="evidence" value="ECO:0007669"/>
    <property type="project" value="TreeGrafter"/>
</dbReference>
<evidence type="ECO:0000259" key="1">
    <source>
        <dbReference type="Pfam" id="PF03358"/>
    </source>
</evidence>
<evidence type="ECO:0000313" key="3">
    <source>
        <dbReference type="Proteomes" id="UP000325105"/>
    </source>
</evidence>
<dbReference type="Pfam" id="PF03358">
    <property type="entry name" value="FMN_red"/>
    <property type="match status" value="1"/>
</dbReference>